<evidence type="ECO:0000313" key="2">
    <source>
        <dbReference type="Proteomes" id="UP001470230"/>
    </source>
</evidence>
<dbReference type="PROSITE" id="PS50096">
    <property type="entry name" value="IQ"/>
    <property type="match status" value="1"/>
</dbReference>
<gene>
    <name evidence="1" type="ORF">M9Y10_014341</name>
</gene>
<dbReference type="EMBL" id="JAPFFF010000002">
    <property type="protein sequence ID" value="KAK8896441.1"/>
    <property type="molecule type" value="Genomic_DNA"/>
</dbReference>
<keyword evidence="2" id="KW-1185">Reference proteome</keyword>
<evidence type="ECO:0008006" key="3">
    <source>
        <dbReference type="Google" id="ProtNLM"/>
    </source>
</evidence>
<organism evidence="1 2">
    <name type="scientific">Tritrichomonas musculus</name>
    <dbReference type="NCBI Taxonomy" id="1915356"/>
    <lineage>
        <taxon>Eukaryota</taxon>
        <taxon>Metamonada</taxon>
        <taxon>Parabasalia</taxon>
        <taxon>Tritrichomonadida</taxon>
        <taxon>Tritrichomonadidae</taxon>
        <taxon>Tritrichomonas</taxon>
    </lineage>
</organism>
<accession>A0ABR2KZ92</accession>
<name>A0ABR2KZ92_9EUKA</name>
<sequence>MRRNDSITVINSNHKNKKEQIAIKHSNRNIINVTVPRLQPTPINSSRSSLLSQRSRPQTAKIDRKSLTYNGCIQPNRIKKPIEIDEFMKSARRVDYNCQSLSTLVTPIIDLAQNEDPNFVSEYIDKYVRGLMSNDAALLIQSNFRLYIEKKNWKGVIHHRIWNRLDALRRIFVGWHGYVSKDITVITKCYDKFAALFKEKPWLSRKQTLSPFRLFYLNGRWFYPKNHDPRDIYIITRLFEHSNARRFLHLWKSISHSIRELRPVTNKFRFTNSKLRHFGRIFNIFHVWHRYTKWKKLSKNTEKQFYLNCVEIILPWNIIERKLNDRKMQVLRAGRCSIKRIKKKAYNAIYQRYVDHLRALSEFESSYKFYLNHLQRRARSAWSSYMTIQHANRVEMKKIMKSWYAISFQSAKIKNLLAHFTEYIRIRHFSMFFNAWRQTAHELKLKSIRNSLKLQEKPSIPYYALFKMMNHFEFHFFIKVWKEWLEITRRRKFWKIFASNYSNYDYDYDYELKQKVFYNFIYRQYYNINHQSKFYPNKTPYSFFGMVQKIKKIKKFMREPSANDNDNDDLQWKFLTQNNKENCLDIMNEDLLTRSFVLFISKHSQSSTSSRIHDYKNDQNRMLSGREIISNEEEEQNQIKLFSFNELVDILRSNRKLIRMKLINKINHDSNIFNASCSHFSAIKLHLTDQNFTLVDDITVIQSLNPNENPFKVQDLNFSPEIYSSIEKLIDINSKPREISPIYKIRLVQKIHNFKSHFRFPSNLLQTQIYLRSESSEKFLSTSSAGSMASAEESQIQVTKQPSTAKIFLISSYKTPVVDEKPFPIENPLLNEIKQLKELSQNSSSASSQIAKASKDSQLKSFGILSYRDKVMHMTLDDMLNGLRRFFLNMNDIRIDISRPLIYSKDDKNSLNLIPVESRHQIRRRINGFIAEMCGFDTSQNAPLFVDADQFVYDCVSAVFTAYTEVMKFKETAKFCDSIPFPDFIHMDDTTMLNLRSSILSKIFEKFPYLAKEAMVKMNSIKIGDKIVPLSPKNIGSHDMMLLDDAYISVLLLPLILKPELIKNFLHDKQYEKALKAKKENPNLTSHSTLK</sequence>
<dbReference type="Proteomes" id="UP001470230">
    <property type="component" value="Unassembled WGS sequence"/>
</dbReference>
<reference evidence="1 2" key="1">
    <citation type="submission" date="2024-04" db="EMBL/GenBank/DDBJ databases">
        <title>Tritrichomonas musculus Genome.</title>
        <authorList>
            <person name="Alves-Ferreira E."/>
            <person name="Grigg M."/>
            <person name="Lorenzi H."/>
            <person name="Galac M."/>
        </authorList>
    </citation>
    <scope>NUCLEOTIDE SEQUENCE [LARGE SCALE GENOMIC DNA]</scope>
    <source>
        <strain evidence="1 2">EAF2021</strain>
    </source>
</reference>
<comment type="caution">
    <text evidence="1">The sequence shown here is derived from an EMBL/GenBank/DDBJ whole genome shotgun (WGS) entry which is preliminary data.</text>
</comment>
<protein>
    <recommendedName>
        <fullName evidence="3">IQ calmodulin-binding motif family protein</fullName>
    </recommendedName>
</protein>
<proteinExistence type="predicted"/>
<evidence type="ECO:0000313" key="1">
    <source>
        <dbReference type="EMBL" id="KAK8896441.1"/>
    </source>
</evidence>